<evidence type="ECO:0000256" key="6">
    <source>
        <dbReference type="ARBA" id="ARBA00022989"/>
    </source>
</evidence>
<feature type="transmembrane region" description="Helical" evidence="8">
    <location>
        <begin position="46"/>
        <end position="68"/>
    </location>
</feature>
<evidence type="ECO:0000256" key="2">
    <source>
        <dbReference type="ARBA" id="ARBA00005840"/>
    </source>
</evidence>
<dbReference type="Pfam" id="PF01578">
    <property type="entry name" value="Cytochrom_C_asm"/>
    <property type="match status" value="1"/>
</dbReference>
<dbReference type="PRINTS" id="PR01386">
    <property type="entry name" value="CCMCBIOGNSIS"/>
</dbReference>
<protein>
    <recommendedName>
        <fullName evidence="3">Heme exporter protein C</fullName>
    </recommendedName>
</protein>
<evidence type="ECO:0000256" key="5">
    <source>
        <dbReference type="ARBA" id="ARBA00022748"/>
    </source>
</evidence>
<evidence type="ECO:0000259" key="9">
    <source>
        <dbReference type="Pfam" id="PF01578"/>
    </source>
</evidence>
<dbReference type="AlphaFoldDB" id="A0A5B8XUE2"/>
<reference evidence="10 11" key="1">
    <citation type="submission" date="2019-08" db="EMBL/GenBank/DDBJ databases">
        <authorList>
            <person name="Liang Q."/>
        </authorList>
    </citation>
    <scope>NUCLEOTIDE SEQUENCE [LARGE SCALE GENOMIC DNA]</scope>
    <source>
        <strain evidence="10 11">V1718</strain>
    </source>
</reference>
<comment type="subcellular location">
    <subcellularLocation>
        <location evidence="1">Membrane</location>
        <topology evidence="1">Multi-pass membrane protein</topology>
    </subcellularLocation>
</comment>
<evidence type="ECO:0000256" key="4">
    <source>
        <dbReference type="ARBA" id="ARBA00022692"/>
    </source>
</evidence>
<evidence type="ECO:0000313" key="10">
    <source>
        <dbReference type="EMBL" id="QED29542.1"/>
    </source>
</evidence>
<feature type="transmembrane region" description="Helical" evidence="8">
    <location>
        <begin position="7"/>
        <end position="26"/>
    </location>
</feature>
<dbReference type="Proteomes" id="UP000321595">
    <property type="component" value="Chromosome"/>
</dbReference>
<proteinExistence type="inferred from homology"/>
<evidence type="ECO:0000256" key="7">
    <source>
        <dbReference type="ARBA" id="ARBA00023136"/>
    </source>
</evidence>
<feature type="transmembrane region" description="Helical" evidence="8">
    <location>
        <begin position="143"/>
        <end position="162"/>
    </location>
</feature>
<evidence type="ECO:0000256" key="1">
    <source>
        <dbReference type="ARBA" id="ARBA00004141"/>
    </source>
</evidence>
<evidence type="ECO:0000256" key="3">
    <source>
        <dbReference type="ARBA" id="ARBA00016463"/>
    </source>
</evidence>
<dbReference type="RefSeq" id="WP_146962775.1">
    <property type="nucleotide sequence ID" value="NZ_CP042467.1"/>
</dbReference>
<keyword evidence="7 8" id="KW-0472">Membrane</keyword>
<comment type="similarity">
    <text evidence="2">Belongs to the CcmC/CycZ/HelC family.</text>
</comment>
<dbReference type="KEGG" id="bbae:FRD01_20340"/>
<feature type="domain" description="Cytochrome c assembly protein" evidence="9">
    <location>
        <begin position="11"/>
        <end position="169"/>
    </location>
</feature>
<gene>
    <name evidence="10" type="ORF">FRD01_20340</name>
</gene>
<dbReference type="PANTHER" id="PTHR30071:SF1">
    <property type="entry name" value="CYTOCHROME B_B6 PROTEIN-RELATED"/>
    <property type="match status" value="1"/>
</dbReference>
<feature type="transmembrane region" description="Helical" evidence="8">
    <location>
        <begin position="184"/>
        <end position="206"/>
    </location>
</feature>
<keyword evidence="11" id="KW-1185">Reference proteome</keyword>
<dbReference type="PANTHER" id="PTHR30071">
    <property type="entry name" value="HEME EXPORTER PROTEIN C"/>
    <property type="match status" value="1"/>
</dbReference>
<keyword evidence="6 8" id="KW-1133">Transmembrane helix</keyword>
<name>A0A5B8XUE2_9DELT</name>
<keyword evidence="4 8" id="KW-0812">Transmembrane</keyword>
<dbReference type="OrthoDB" id="9778550at2"/>
<dbReference type="InterPro" id="IPR003557">
    <property type="entry name" value="Cyt_c_biogenesis_CcmC"/>
</dbReference>
<dbReference type="GO" id="GO:0020037">
    <property type="term" value="F:heme binding"/>
    <property type="evidence" value="ECO:0007669"/>
    <property type="project" value="InterPro"/>
</dbReference>
<keyword evidence="5" id="KW-0201">Cytochrome c-type biogenesis</keyword>
<dbReference type="EMBL" id="CP042467">
    <property type="protein sequence ID" value="QED29542.1"/>
    <property type="molecule type" value="Genomic_DNA"/>
</dbReference>
<dbReference type="GO" id="GO:0015232">
    <property type="term" value="F:heme transmembrane transporter activity"/>
    <property type="evidence" value="ECO:0007669"/>
    <property type="project" value="InterPro"/>
</dbReference>
<dbReference type="InterPro" id="IPR002541">
    <property type="entry name" value="Cyt_c_assembly"/>
</dbReference>
<feature type="transmembrane region" description="Helical" evidence="8">
    <location>
        <begin position="80"/>
        <end position="101"/>
    </location>
</feature>
<evidence type="ECO:0000256" key="8">
    <source>
        <dbReference type="SAM" id="Phobius"/>
    </source>
</evidence>
<accession>A0A5B8XUE2</accession>
<dbReference type="GO" id="GO:0017004">
    <property type="term" value="P:cytochrome complex assembly"/>
    <property type="evidence" value="ECO:0007669"/>
    <property type="project" value="UniProtKB-KW"/>
</dbReference>
<feature type="transmembrane region" description="Helical" evidence="8">
    <location>
        <begin position="113"/>
        <end position="131"/>
    </location>
</feature>
<dbReference type="InterPro" id="IPR045062">
    <property type="entry name" value="Cyt_c_biogenesis_CcsA/CcmC"/>
</dbReference>
<dbReference type="GO" id="GO:0005886">
    <property type="term" value="C:plasma membrane"/>
    <property type="evidence" value="ECO:0007669"/>
    <property type="project" value="TreeGrafter"/>
</dbReference>
<sequence>MRLRKLYWGLLIAASSLMLFALYLVFFSAPIEQTMGIVQKIFYTHVPAAMAAYAGFTVASVASLAYLMRPRAGWDALSQTGVEIGLLFCLYVFVSGPLWAYKAWGKAWVWDPQLTATFVLFLLYGGAFLIRSFAGNSERIKKIAAAATIFAFVDIPIVHYAVRKWGGLHPTVEREGGGGLSDEIAFSFRFSMLAVLLVFVVLVWLASRIRARQLALDRLYVDFEDYSRSVK</sequence>
<evidence type="ECO:0000313" key="11">
    <source>
        <dbReference type="Proteomes" id="UP000321595"/>
    </source>
</evidence>
<organism evidence="10 11">
    <name type="scientific">Microvenator marinus</name>
    <dbReference type="NCBI Taxonomy" id="2600177"/>
    <lineage>
        <taxon>Bacteria</taxon>
        <taxon>Deltaproteobacteria</taxon>
        <taxon>Bradymonadales</taxon>
        <taxon>Microvenatoraceae</taxon>
        <taxon>Microvenator</taxon>
    </lineage>
</organism>